<comment type="caution">
    <text evidence="11">The sequence shown here is derived from an EMBL/GenBank/DDBJ whole genome shotgun (WGS) entry which is preliminary data.</text>
</comment>
<evidence type="ECO:0000256" key="9">
    <source>
        <dbReference type="PIRNR" id="PIRNR003128"/>
    </source>
</evidence>
<evidence type="ECO:0000256" key="2">
    <source>
        <dbReference type="ARBA" id="ARBA00009441"/>
    </source>
</evidence>
<dbReference type="STRING" id="649764.HMPREF0762_00699"/>
<evidence type="ECO:0000256" key="7">
    <source>
        <dbReference type="ARBA" id="ARBA00023204"/>
    </source>
</evidence>
<proteinExistence type="inferred from homology"/>
<dbReference type="GO" id="GO:0006310">
    <property type="term" value="P:DNA recombination"/>
    <property type="evidence" value="ECO:0007669"/>
    <property type="project" value="InterPro"/>
</dbReference>
<dbReference type="PIRSF" id="PIRSF003128">
    <property type="entry name" value="RecN"/>
    <property type="match status" value="1"/>
</dbReference>
<keyword evidence="7 9" id="KW-0234">DNA repair</keyword>
<dbReference type="AlphaFoldDB" id="D0WFU9"/>
<dbReference type="SUPFAM" id="SSF52540">
    <property type="entry name" value="P-loop containing nucleoside triphosphate hydrolases"/>
    <property type="match status" value="1"/>
</dbReference>
<accession>D0WFU9</accession>
<dbReference type="eggNOG" id="COG0497">
    <property type="taxonomic scope" value="Bacteria"/>
</dbReference>
<dbReference type="CDD" id="cd03241">
    <property type="entry name" value="ABC_RecN"/>
    <property type="match status" value="1"/>
</dbReference>
<dbReference type="InterPro" id="IPR003395">
    <property type="entry name" value="RecF/RecN/SMC_N"/>
</dbReference>
<dbReference type="InterPro" id="IPR004604">
    <property type="entry name" value="DNA_recomb/repair_RecN"/>
</dbReference>
<comment type="function">
    <text evidence="1 9">May be involved in recombinational repair of damaged DNA.</text>
</comment>
<evidence type="ECO:0000313" key="11">
    <source>
        <dbReference type="EMBL" id="EEZ61362.1"/>
    </source>
</evidence>
<gene>
    <name evidence="11" type="primary">recN</name>
    <name evidence="11" type="ORF">HMPREF0762_00699</name>
</gene>
<dbReference type="GO" id="GO:0009432">
    <property type="term" value="P:SOS response"/>
    <property type="evidence" value="ECO:0007669"/>
    <property type="project" value="TreeGrafter"/>
</dbReference>
<dbReference type="Gene3D" id="3.40.50.300">
    <property type="entry name" value="P-loop containing nucleotide triphosphate hydrolases"/>
    <property type="match status" value="2"/>
</dbReference>
<sequence>MIVFQRSWPMLDELHVRNIALIEDADFRPSEGLTVVTGETGSGKSALLSALKLLVGERADTATVREGAPSAQVEGRFFLKGEAVAPDGHVVARRLGADGRSRVSVDGSMASVRELSERFGVTVDLCGQHEHQHLMRAANHAAMLDAWGASTIAPVLSEYRSRFREAEAAVARLEDLRERSRVTSAQVEEARFILRRIDEVAPLSGEYEEVMDQLPRAENAEELARASAVAYDRIASEGGALELINEAAGALEAMAGADPALAGSAESLREAAYLIEDVERDVRAYRDAIDRDPQLLIDLQERASALQGLMRAYGPRMEDVFAARARAEEIVSSVDHGAELVARAQADVDEAESALVSAAHALDEAREAAAPLFEARVNEQLSRLEMSGAQLVCRVVRLDRARWTGSGSTSIEFLYRASESMTPRPLSRIASGGEISRVMLACKVALGAVDDRETLVFDEVDAGVGGSVATALADVLARLAKTHQVIVVTHLAQVAVRADSHYVVRKSEGDDGLPVTSLSAVEGDARAFEIARMLSGGASAASLAHARELLEKA</sequence>
<dbReference type="Pfam" id="PF02463">
    <property type="entry name" value="SMC_N"/>
    <property type="match status" value="1"/>
</dbReference>
<comment type="similarity">
    <text evidence="2 9">Belongs to the RecN family.</text>
</comment>
<name>D0WFU9_SLAES</name>
<evidence type="ECO:0000256" key="8">
    <source>
        <dbReference type="ARBA" id="ARBA00033408"/>
    </source>
</evidence>
<dbReference type="PANTHER" id="PTHR11059:SF0">
    <property type="entry name" value="DNA REPAIR PROTEIN RECN"/>
    <property type="match status" value="1"/>
</dbReference>
<reference evidence="11" key="1">
    <citation type="submission" date="2009-10" db="EMBL/GenBank/DDBJ databases">
        <authorList>
            <person name="Weinstock G."/>
            <person name="Sodergren E."/>
            <person name="Clifton S."/>
            <person name="Fulton L."/>
            <person name="Fulton B."/>
            <person name="Courtney L."/>
            <person name="Fronick C."/>
            <person name="Harrison M."/>
            <person name="Strong C."/>
            <person name="Farmer C."/>
            <person name="Delahaunty K."/>
            <person name="Markovic C."/>
            <person name="Hall O."/>
            <person name="Minx P."/>
            <person name="Tomlinson C."/>
            <person name="Mitreva M."/>
            <person name="Nelson J."/>
            <person name="Hou S."/>
            <person name="Wollam A."/>
            <person name="Pepin K.H."/>
            <person name="Johnson M."/>
            <person name="Bhonagiri V."/>
            <person name="Nash W.E."/>
            <person name="Warren W."/>
            <person name="Chinwalla A."/>
            <person name="Mardis E.R."/>
            <person name="Wilson R.K."/>
        </authorList>
    </citation>
    <scope>NUCLEOTIDE SEQUENCE [LARGE SCALE GENOMIC DNA]</scope>
    <source>
        <strain evidence="11">ATCC 700122</strain>
    </source>
</reference>
<dbReference type="PANTHER" id="PTHR11059">
    <property type="entry name" value="DNA REPAIR PROTEIN RECN"/>
    <property type="match status" value="1"/>
</dbReference>
<dbReference type="Proteomes" id="UP000006001">
    <property type="component" value="Unassembled WGS sequence"/>
</dbReference>
<evidence type="ECO:0000256" key="4">
    <source>
        <dbReference type="ARBA" id="ARBA00022741"/>
    </source>
</evidence>
<feature type="domain" description="RecF/RecN/SMC N-terminal" evidence="10">
    <location>
        <begin position="13"/>
        <end position="507"/>
    </location>
</feature>
<keyword evidence="12" id="KW-1185">Reference proteome</keyword>
<evidence type="ECO:0000256" key="5">
    <source>
        <dbReference type="ARBA" id="ARBA00022763"/>
    </source>
</evidence>
<evidence type="ECO:0000256" key="3">
    <source>
        <dbReference type="ARBA" id="ARBA00021315"/>
    </source>
</evidence>
<evidence type="ECO:0000313" key="12">
    <source>
        <dbReference type="Proteomes" id="UP000006001"/>
    </source>
</evidence>
<dbReference type="InterPro" id="IPR027417">
    <property type="entry name" value="P-loop_NTPase"/>
</dbReference>
<evidence type="ECO:0000259" key="10">
    <source>
        <dbReference type="Pfam" id="PF02463"/>
    </source>
</evidence>
<keyword evidence="4" id="KW-0547">Nucleotide-binding</keyword>
<dbReference type="GO" id="GO:0005524">
    <property type="term" value="F:ATP binding"/>
    <property type="evidence" value="ECO:0007669"/>
    <property type="project" value="UniProtKB-KW"/>
</dbReference>
<keyword evidence="5 9" id="KW-0227">DNA damage</keyword>
<protein>
    <recommendedName>
        <fullName evidence="3 9">DNA repair protein RecN</fullName>
    </recommendedName>
    <alternativeName>
        <fullName evidence="8 9">Recombination protein N</fullName>
    </alternativeName>
</protein>
<evidence type="ECO:0000256" key="6">
    <source>
        <dbReference type="ARBA" id="ARBA00022840"/>
    </source>
</evidence>
<keyword evidence="6" id="KW-0067">ATP-binding</keyword>
<dbReference type="GO" id="GO:0006281">
    <property type="term" value="P:DNA repair"/>
    <property type="evidence" value="ECO:0007669"/>
    <property type="project" value="UniProtKB-KW"/>
</dbReference>
<organism evidence="11 12">
    <name type="scientific">Slackia exigua (strain ATCC 700122 / DSM 15923 / CIP 105133 / JCM 11022 / KCTC 5966 / S-7)</name>
    <dbReference type="NCBI Taxonomy" id="649764"/>
    <lineage>
        <taxon>Bacteria</taxon>
        <taxon>Bacillati</taxon>
        <taxon>Actinomycetota</taxon>
        <taxon>Coriobacteriia</taxon>
        <taxon>Eggerthellales</taxon>
        <taxon>Eggerthellaceae</taxon>
        <taxon>Slackia</taxon>
    </lineage>
</organism>
<dbReference type="HOGENOM" id="CLU_018297_3_0_11"/>
<dbReference type="GO" id="GO:0043590">
    <property type="term" value="C:bacterial nucleoid"/>
    <property type="evidence" value="ECO:0007669"/>
    <property type="project" value="TreeGrafter"/>
</dbReference>
<dbReference type="EMBL" id="ACUX02000006">
    <property type="protein sequence ID" value="EEZ61362.1"/>
    <property type="molecule type" value="Genomic_DNA"/>
</dbReference>
<evidence type="ECO:0000256" key="1">
    <source>
        <dbReference type="ARBA" id="ARBA00003618"/>
    </source>
</evidence>